<keyword evidence="5 6" id="KW-0378">Hydrolase</keyword>
<comment type="catalytic activity">
    <reaction evidence="6 7">
        <text>Release of N-terminal amino acids, preferentially methionine, from peptides and arylamides.</text>
        <dbReference type="EC" id="3.4.11.18"/>
    </reaction>
</comment>
<feature type="binding site" evidence="6">
    <location>
        <position position="109"/>
    </location>
    <ligand>
        <name>a divalent metal cation</name>
        <dbReference type="ChEBI" id="CHEBI:60240"/>
        <label>2</label>
        <note>catalytic</note>
    </ligand>
</feature>
<feature type="binding site" evidence="6">
    <location>
        <position position="80"/>
    </location>
    <ligand>
        <name>substrate</name>
    </ligand>
</feature>
<keyword evidence="10" id="KW-1185">Reference proteome</keyword>
<organism evidence="9 10">
    <name type="scientific">Isoalcanivorax pacificus W11-5</name>
    <dbReference type="NCBI Taxonomy" id="391936"/>
    <lineage>
        <taxon>Bacteria</taxon>
        <taxon>Pseudomonadati</taxon>
        <taxon>Pseudomonadota</taxon>
        <taxon>Gammaproteobacteria</taxon>
        <taxon>Oceanospirillales</taxon>
        <taxon>Alcanivoracaceae</taxon>
        <taxon>Isoalcanivorax</taxon>
    </lineage>
</organism>
<sequence length="262" mass="29118">MTAIRLKNAEDLARMRHAGQLLADVFRMLEGEVRAGVTTLALNDRVTDYIRDTLHARPASIGQYGYPFALNASLNDEVCHGMPAADRVVHDGDILNLDITLEKDGFIADASRMYLVGEVSPDAKRLVEETRNAMWAGIHAVRPGARLGDIGHAIEQHARTCGYSVVREYCGHGIGRQMHEAPEVLHFGQPGTGLLLKPGMVFTIEPMINQGSARLRHRRAGNWDIALTHDRQLSAQWEHTVAVTDQGVEVLTRHEDDRHWLA</sequence>
<dbReference type="InterPro" id="IPR002467">
    <property type="entry name" value="Pept_M24A_MAP1"/>
</dbReference>
<dbReference type="CDD" id="cd01086">
    <property type="entry name" value="MetAP1"/>
    <property type="match status" value="1"/>
</dbReference>
<dbReference type="GO" id="GO:0006508">
    <property type="term" value="P:proteolysis"/>
    <property type="evidence" value="ECO:0007669"/>
    <property type="project" value="UniProtKB-KW"/>
</dbReference>
<feature type="binding site" evidence="6">
    <location>
        <position position="172"/>
    </location>
    <ligand>
        <name>a divalent metal cation</name>
        <dbReference type="ChEBI" id="CHEBI:60240"/>
        <label>2</label>
        <note>catalytic</note>
    </ligand>
</feature>
<dbReference type="AlphaFoldDB" id="A0A0B4XMM6"/>
<evidence type="ECO:0000256" key="1">
    <source>
        <dbReference type="ARBA" id="ARBA00002521"/>
    </source>
</evidence>
<evidence type="ECO:0000256" key="2">
    <source>
        <dbReference type="ARBA" id="ARBA00022438"/>
    </source>
</evidence>
<dbReference type="GO" id="GO:0046872">
    <property type="term" value="F:metal ion binding"/>
    <property type="evidence" value="ECO:0007669"/>
    <property type="project" value="UniProtKB-UniRule"/>
</dbReference>
<evidence type="ECO:0000256" key="5">
    <source>
        <dbReference type="ARBA" id="ARBA00022801"/>
    </source>
</evidence>
<dbReference type="PRINTS" id="PR00599">
    <property type="entry name" value="MAPEPTIDASE"/>
</dbReference>
<gene>
    <name evidence="6" type="primary">map</name>
    <name evidence="9" type="ORF">S7S_16035</name>
</gene>
<dbReference type="OrthoDB" id="9802055at2"/>
<comment type="similarity">
    <text evidence="6">Belongs to the peptidase M24A family. Methionine aminopeptidase type 1 subfamily.</text>
</comment>
<keyword evidence="2 6" id="KW-0031">Aminopeptidase</keyword>
<dbReference type="PANTHER" id="PTHR43330">
    <property type="entry name" value="METHIONINE AMINOPEPTIDASE"/>
    <property type="match status" value="1"/>
</dbReference>
<evidence type="ECO:0000259" key="8">
    <source>
        <dbReference type="Pfam" id="PF00557"/>
    </source>
</evidence>
<dbReference type="GO" id="GO:0070006">
    <property type="term" value="F:metalloaminopeptidase activity"/>
    <property type="evidence" value="ECO:0007669"/>
    <property type="project" value="UniProtKB-UniRule"/>
</dbReference>
<comment type="cofactor">
    <cofactor evidence="6">
        <name>Co(2+)</name>
        <dbReference type="ChEBI" id="CHEBI:48828"/>
    </cofactor>
    <cofactor evidence="6">
        <name>Zn(2+)</name>
        <dbReference type="ChEBI" id="CHEBI:29105"/>
    </cofactor>
    <cofactor evidence="6">
        <name>Mn(2+)</name>
        <dbReference type="ChEBI" id="CHEBI:29035"/>
    </cofactor>
    <cofactor evidence="6">
        <name>Fe(2+)</name>
        <dbReference type="ChEBI" id="CHEBI:29033"/>
    </cofactor>
    <text evidence="6">Binds 2 divalent metal cations per subunit. Has a high-affinity and a low affinity metal-binding site. The true nature of the physiological cofactor is under debate. The enzyme is active with cobalt, zinc, manganese or divalent iron ions. Most likely, methionine aminopeptidases function as mononuclear Fe(2+)-metalloproteases under physiological conditions, and the catalytically relevant metal-binding site has been assigned to the histidine-containing high-affinity site.</text>
</comment>
<evidence type="ECO:0000313" key="9">
    <source>
        <dbReference type="EMBL" id="AJD49619.1"/>
    </source>
</evidence>
<dbReference type="GO" id="GO:0004239">
    <property type="term" value="F:initiator methionyl aminopeptidase activity"/>
    <property type="evidence" value="ECO:0007669"/>
    <property type="project" value="UniProtKB-UniRule"/>
</dbReference>
<reference evidence="9 10" key="1">
    <citation type="journal article" date="2012" name="J. Bacteriol.">
        <title>Genome sequence of an alkane-degrading bacterium, Alcanivorax pacificus type strain W11-5, isolated from deep sea sediment.</title>
        <authorList>
            <person name="Lai Q."/>
            <person name="Shao Z."/>
        </authorList>
    </citation>
    <scope>NUCLEOTIDE SEQUENCE [LARGE SCALE GENOMIC DNA]</scope>
    <source>
        <strain evidence="9 10">W11-5</strain>
    </source>
</reference>
<evidence type="ECO:0000256" key="6">
    <source>
        <dbReference type="HAMAP-Rule" id="MF_01974"/>
    </source>
</evidence>
<dbReference type="PANTHER" id="PTHR43330:SF27">
    <property type="entry name" value="METHIONINE AMINOPEPTIDASE"/>
    <property type="match status" value="1"/>
</dbReference>
<dbReference type="KEGG" id="apac:S7S_16035"/>
<evidence type="ECO:0000313" key="10">
    <source>
        <dbReference type="Proteomes" id="UP000006764"/>
    </source>
</evidence>
<dbReference type="Gene3D" id="3.90.230.10">
    <property type="entry name" value="Creatinase/methionine aminopeptidase superfamily"/>
    <property type="match status" value="1"/>
</dbReference>
<feature type="binding site" evidence="6">
    <location>
        <position position="179"/>
    </location>
    <ligand>
        <name>substrate</name>
    </ligand>
</feature>
<dbReference type="PROSITE" id="PS00680">
    <property type="entry name" value="MAP_1"/>
    <property type="match status" value="1"/>
</dbReference>
<dbReference type="EC" id="3.4.11.18" evidence="6 7"/>
<name>A0A0B4XMM6_9GAMM</name>
<evidence type="ECO:0000256" key="3">
    <source>
        <dbReference type="ARBA" id="ARBA00022670"/>
    </source>
</evidence>
<evidence type="ECO:0000256" key="7">
    <source>
        <dbReference type="RuleBase" id="RU003653"/>
    </source>
</evidence>
<feature type="binding site" evidence="6">
    <location>
        <position position="109"/>
    </location>
    <ligand>
        <name>a divalent metal cation</name>
        <dbReference type="ChEBI" id="CHEBI:60240"/>
        <label>1</label>
    </ligand>
</feature>
<protein>
    <recommendedName>
        <fullName evidence="6 7">Methionine aminopeptidase</fullName>
        <shortName evidence="6">MAP</shortName>
        <shortName evidence="6">MetAP</shortName>
        <ecNumber evidence="6 7">3.4.11.18</ecNumber>
    </recommendedName>
    <alternativeName>
        <fullName evidence="6">Peptidase M</fullName>
    </alternativeName>
</protein>
<dbReference type="Pfam" id="PF00557">
    <property type="entry name" value="Peptidase_M24"/>
    <property type="match status" value="1"/>
</dbReference>
<keyword evidence="4 6" id="KW-0479">Metal-binding</keyword>
<dbReference type="RefSeq" id="WP_008733314.1">
    <property type="nucleotide sequence ID" value="NZ_CP004387.1"/>
</dbReference>
<feature type="binding site" evidence="6">
    <location>
        <position position="98"/>
    </location>
    <ligand>
        <name>a divalent metal cation</name>
        <dbReference type="ChEBI" id="CHEBI:60240"/>
        <label>1</label>
    </ligand>
</feature>
<dbReference type="InterPro" id="IPR001714">
    <property type="entry name" value="Pept_M24_MAP"/>
</dbReference>
<dbReference type="HOGENOM" id="CLU_015857_0_1_6"/>
<feature type="domain" description="Peptidase M24" evidence="8">
    <location>
        <begin position="14"/>
        <end position="245"/>
    </location>
</feature>
<keyword evidence="3 6" id="KW-0645">Protease</keyword>
<dbReference type="InterPro" id="IPR036005">
    <property type="entry name" value="Creatinase/aminopeptidase-like"/>
</dbReference>
<dbReference type="NCBIfam" id="TIGR00500">
    <property type="entry name" value="met_pdase_I"/>
    <property type="match status" value="1"/>
</dbReference>
<comment type="subunit">
    <text evidence="6">Monomer.</text>
</comment>
<evidence type="ECO:0000256" key="4">
    <source>
        <dbReference type="ARBA" id="ARBA00022723"/>
    </source>
</evidence>
<dbReference type="Proteomes" id="UP000006764">
    <property type="component" value="Chromosome"/>
</dbReference>
<feature type="binding site" evidence="6">
    <location>
        <position position="205"/>
    </location>
    <ligand>
        <name>a divalent metal cation</name>
        <dbReference type="ChEBI" id="CHEBI:60240"/>
        <label>2</label>
        <note>catalytic</note>
    </ligand>
</feature>
<dbReference type="EMBL" id="CP004387">
    <property type="protein sequence ID" value="AJD49619.1"/>
    <property type="molecule type" value="Genomic_DNA"/>
</dbReference>
<feature type="binding site" evidence="6">
    <location>
        <position position="238"/>
    </location>
    <ligand>
        <name>a divalent metal cation</name>
        <dbReference type="ChEBI" id="CHEBI:60240"/>
        <label>1</label>
    </ligand>
</feature>
<feature type="binding site" evidence="6">
    <location>
        <position position="238"/>
    </location>
    <ligand>
        <name>a divalent metal cation</name>
        <dbReference type="ChEBI" id="CHEBI:60240"/>
        <label>2</label>
        <note>catalytic</note>
    </ligand>
</feature>
<dbReference type="SUPFAM" id="SSF55920">
    <property type="entry name" value="Creatinase/aminopeptidase"/>
    <property type="match status" value="1"/>
</dbReference>
<dbReference type="GO" id="GO:0005829">
    <property type="term" value="C:cytosol"/>
    <property type="evidence" value="ECO:0007669"/>
    <property type="project" value="TreeGrafter"/>
</dbReference>
<proteinExistence type="inferred from homology"/>
<dbReference type="InterPro" id="IPR000994">
    <property type="entry name" value="Pept_M24"/>
</dbReference>
<dbReference type="HAMAP" id="MF_01974">
    <property type="entry name" value="MetAP_1"/>
    <property type="match status" value="1"/>
</dbReference>
<dbReference type="STRING" id="391936.S7S_16035"/>
<comment type="function">
    <text evidence="1 6">Removes the N-terminal methionine from nascent proteins. The N-terminal methionine is often cleaved when the second residue in the primary sequence is small and uncharged (Met-Ala-, Cys, Gly, Pro, Ser, Thr, or Val). Requires deformylation of the N(alpha)-formylated initiator methionine before it can be hydrolyzed.</text>
</comment>
<accession>A0A0B4XMM6</accession>